<sequence length="735" mass="78844">MSSSSSEADEVPVESLIKGREKRSTAGRQMSALLDAEADDELALLFEEVDDDNEFSADVAEEGGEEDDMGLESSDDDDQGPNAQADDFEGEQQIQKEEKEEKKKKRAREDLRYRITSKKVKIDPTAAPKMPTAAPSRPRKKSERVSWIPTVDEGPTRSSSRRQTMQNKELTHARLKDSEEKRVRLIATMEEAAKRKAKHKPKSMTQAERLAEAERVEKHNSKSLNRWEEMEKRKAEERRAKIEALQNRRLEGPVISYWSGVATWADGRLTQVGKVAITPKPEKDDTGRKKSKKADKEGKSVTEQPSSNTATEPGVSQATVPINPSEPPTQPTTDDRQDQSAQSTQPAQQTTTDPGVITGTALAENHSGAKNEASMTSTQPISPTKEASEDQLPDSPSALPEADESANVPQENAEVNGEAQVSGEKSVKATDSAATEGTAEGTPDGPAAPNSTSQTGEVATEENDQIPDAEPSLISEEKPSDVAQVSTPEPPKTTQPAPGIQPSSLPVSELPVSNGPDLDQLDGAPKESTQVPASIEQQPGIHIDETNMTTADSQQPAAAPAAVEHTGRFLTVLENFDDKTAQSRDFSIYFNAKKPPRLTKISSSLCVITSLPSRYRDPDTSLPFANSYAYHEIRHTVAQKYSWSPMLGCYVGPAGIAARGVPARFLDPSAPKESSPKPDGTAEESKATSTDGDAAKTAGPNNLTPAAATATTATTPAAAPAPVTAGASDAMDIDK</sequence>
<dbReference type="PANTHER" id="PTHR13275">
    <property type="entry name" value="YL-1 PROTEIN TRANSCRIPTION FACTOR-LIKE 1"/>
    <property type="match status" value="1"/>
</dbReference>
<feature type="region of interest" description="Disordered" evidence="2">
    <location>
        <begin position="48"/>
        <end position="237"/>
    </location>
</feature>
<feature type="compositionally biased region" description="Low complexity" evidence="2">
    <location>
        <begin position="502"/>
        <end position="513"/>
    </location>
</feature>
<dbReference type="EMBL" id="KV878587">
    <property type="protein sequence ID" value="OJJ57854.1"/>
    <property type="molecule type" value="Genomic_DNA"/>
</dbReference>
<feature type="compositionally biased region" description="Polar residues" evidence="2">
    <location>
        <begin position="373"/>
        <end position="382"/>
    </location>
</feature>
<feature type="compositionally biased region" description="Polar residues" evidence="2">
    <location>
        <begin position="156"/>
        <end position="168"/>
    </location>
</feature>
<evidence type="ECO:0000256" key="2">
    <source>
        <dbReference type="SAM" id="MobiDB-lite"/>
    </source>
</evidence>
<feature type="compositionally biased region" description="Low complexity" evidence="2">
    <location>
        <begin position="124"/>
        <end position="135"/>
    </location>
</feature>
<dbReference type="Pfam" id="PF05764">
    <property type="entry name" value="YL1"/>
    <property type="match status" value="1"/>
</dbReference>
<feature type="compositionally biased region" description="Polar residues" evidence="2">
    <location>
        <begin position="301"/>
        <end position="322"/>
    </location>
</feature>
<feature type="compositionally biased region" description="Low complexity" evidence="2">
    <location>
        <begin position="697"/>
        <end position="727"/>
    </location>
</feature>
<protein>
    <recommendedName>
        <fullName evidence="3">Vps72/YL1 C-terminal domain-containing protein</fullName>
    </recommendedName>
</protein>
<reference evidence="5" key="1">
    <citation type="journal article" date="2017" name="Genome Biol.">
        <title>Comparative genomics reveals high biological diversity and specific adaptations in the industrially and medically important fungal genus Aspergillus.</title>
        <authorList>
            <person name="de Vries R.P."/>
            <person name="Riley R."/>
            <person name="Wiebenga A."/>
            <person name="Aguilar-Osorio G."/>
            <person name="Amillis S."/>
            <person name="Uchima C.A."/>
            <person name="Anderluh G."/>
            <person name="Asadollahi M."/>
            <person name="Askin M."/>
            <person name="Barry K."/>
            <person name="Battaglia E."/>
            <person name="Bayram O."/>
            <person name="Benocci T."/>
            <person name="Braus-Stromeyer S.A."/>
            <person name="Caldana C."/>
            <person name="Canovas D."/>
            <person name="Cerqueira G.C."/>
            <person name="Chen F."/>
            <person name="Chen W."/>
            <person name="Choi C."/>
            <person name="Clum A."/>
            <person name="Dos Santos R.A."/>
            <person name="Damasio A.R."/>
            <person name="Diallinas G."/>
            <person name="Emri T."/>
            <person name="Fekete E."/>
            <person name="Flipphi M."/>
            <person name="Freyberg S."/>
            <person name="Gallo A."/>
            <person name="Gournas C."/>
            <person name="Habgood R."/>
            <person name="Hainaut M."/>
            <person name="Harispe M.L."/>
            <person name="Henrissat B."/>
            <person name="Hilden K.S."/>
            <person name="Hope R."/>
            <person name="Hossain A."/>
            <person name="Karabika E."/>
            <person name="Karaffa L."/>
            <person name="Karanyi Z."/>
            <person name="Krasevec N."/>
            <person name="Kuo A."/>
            <person name="Kusch H."/>
            <person name="LaButti K."/>
            <person name="Lagendijk E.L."/>
            <person name="Lapidus A."/>
            <person name="Levasseur A."/>
            <person name="Lindquist E."/>
            <person name="Lipzen A."/>
            <person name="Logrieco A.F."/>
            <person name="MacCabe A."/>
            <person name="Maekelae M.R."/>
            <person name="Malavazi I."/>
            <person name="Melin P."/>
            <person name="Meyer V."/>
            <person name="Mielnichuk N."/>
            <person name="Miskei M."/>
            <person name="Molnar A.P."/>
            <person name="Mule G."/>
            <person name="Ngan C.Y."/>
            <person name="Orejas M."/>
            <person name="Orosz E."/>
            <person name="Ouedraogo J.P."/>
            <person name="Overkamp K.M."/>
            <person name="Park H.-S."/>
            <person name="Perrone G."/>
            <person name="Piumi F."/>
            <person name="Punt P.J."/>
            <person name="Ram A.F."/>
            <person name="Ramon A."/>
            <person name="Rauscher S."/>
            <person name="Record E."/>
            <person name="Riano-Pachon D.M."/>
            <person name="Robert V."/>
            <person name="Roehrig J."/>
            <person name="Ruller R."/>
            <person name="Salamov A."/>
            <person name="Salih N.S."/>
            <person name="Samson R.A."/>
            <person name="Sandor E."/>
            <person name="Sanguinetti M."/>
            <person name="Schuetze T."/>
            <person name="Sepcic K."/>
            <person name="Shelest E."/>
            <person name="Sherlock G."/>
            <person name="Sophianopoulou V."/>
            <person name="Squina F.M."/>
            <person name="Sun H."/>
            <person name="Susca A."/>
            <person name="Todd R.B."/>
            <person name="Tsang A."/>
            <person name="Unkles S.E."/>
            <person name="van de Wiele N."/>
            <person name="van Rossen-Uffink D."/>
            <person name="Oliveira J.V."/>
            <person name="Vesth T.C."/>
            <person name="Visser J."/>
            <person name="Yu J.-H."/>
            <person name="Zhou M."/>
            <person name="Andersen M.R."/>
            <person name="Archer D.B."/>
            <person name="Baker S.E."/>
            <person name="Benoit I."/>
            <person name="Brakhage A.A."/>
            <person name="Braus G.H."/>
            <person name="Fischer R."/>
            <person name="Frisvad J.C."/>
            <person name="Goldman G.H."/>
            <person name="Houbraken J."/>
            <person name="Oakley B."/>
            <person name="Pocsi I."/>
            <person name="Scazzocchio C."/>
            <person name="Seiboth B."/>
            <person name="vanKuyk P.A."/>
            <person name="Wortman J."/>
            <person name="Dyer P.S."/>
            <person name="Grigoriev I.V."/>
        </authorList>
    </citation>
    <scope>NUCLEOTIDE SEQUENCE [LARGE SCALE GENOMIC DNA]</scope>
    <source>
        <strain evidence="5">CBS 593.65</strain>
    </source>
</reference>
<dbReference type="GO" id="GO:0005634">
    <property type="term" value="C:nucleus"/>
    <property type="evidence" value="ECO:0007669"/>
    <property type="project" value="TreeGrafter"/>
</dbReference>
<proteinExistence type="inferred from homology"/>
<dbReference type="PANTHER" id="PTHR13275:SF4">
    <property type="entry name" value="VACUOLAR PROTEIN SORTING-ASSOCIATED PROTEIN 72 HOMOLOG"/>
    <property type="match status" value="1"/>
</dbReference>
<feature type="compositionally biased region" description="Low complexity" evidence="2">
    <location>
        <begin position="339"/>
        <end position="354"/>
    </location>
</feature>
<dbReference type="Proteomes" id="UP000184356">
    <property type="component" value="Unassembled WGS sequence"/>
</dbReference>
<dbReference type="STRING" id="1036612.A0A1L9TEJ7"/>
<dbReference type="RefSeq" id="XP_040701660.1">
    <property type="nucleotide sequence ID" value="XM_040842296.1"/>
</dbReference>
<name>A0A1L9TEJ7_9EURO</name>
<feature type="domain" description="Vps72/YL1 C-terminal" evidence="3">
    <location>
        <begin position="604"/>
        <end position="633"/>
    </location>
</feature>
<gene>
    <name evidence="4" type="ORF">ASPSYDRAFT_153562</name>
</gene>
<dbReference type="VEuPathDB" id="FungiDB:ASPSYDRAFT_153562"/>
<feature type="compositionally biased region" description="Acidic residues" evidence="2">
    <location>
        <begin position="48"/>
        <end position="79"/>
    </location>
</feature>
<dbReference type="InterPro" id="IPR013272">
    <property type="entry name" value="Vps72/YL1_C"/>
</dbReference>
<feature type="compositionally biased region" description="Basic and acidic residues" evidence="2">
    <location>
        <begin position="94"/>
        <end position="113"/>
    </location>
</feature>
<accession>A0A1L9TEJ7</accession>
<evidence type="ECO:0000313" key="4">
    <source>
        <dbReference type="EMBL" id="OJJ57854.1"/>
    </source>
</evidence>
<evidence type="ECO:0000256" key="1">
    <source>
        <dbReference type="ARBA" id="ARBA00006832"/>
    </source>
</evidence>
<keyword evidence="5" id="KW-1185">Reference proteome</keyword>
<dbReference type="OrthoDB" id="3942062at2759"/>
<feature type="compositionally biased region" description="Polar residues" evidence="2">
    <location>
        <begin position="527"/>
        <end position="537"/>
    </location>
</feature>
<feature type="compositionally biased region" description="Basic and acidic residues" evidence="2">
    <location>
        <begin position="280"/>
        <end position="300"/>
    </location>
</feature>
<evidence type="ECO:0000313" key="5">
    <source>
        <dbReference type="Proteomes" id="UP000184356"/>
    </source>
</evidence>
<dbReference type="InterPro" id="IPR046757">
    <property type="entry name" value="YL1_N"/>
</dbReference>
<comment type="similarity">
    <text evidence="1">Belongs to the VPS72/YL1 family.</text>
</comment>
<dbReference type="AlphaFoldDB" id="A0A1L9TEJ7"/>
<dbReference type="SMART" id="SM00993">
    <property type="entry name" value="YL1_C"/>
    <property type="match status" value="1"/>
</dbReference>
<feature type="region of interest" description="Disordered" evidence="2">
    <location>
        <begin position="1"/>
        <end position="31"/>
    </location>
</feature>
<feature type="region of interest" description="Disordered" evidence="2">
    <location>
        <begin position="665"/>
        <end position="735"/>
    </location>
</feature>
<feature type="compositionally biased region" description="Basic and acidic residues" evidence="2">
    <location>
        <begin position="209"/>
        <end position="237"/>
    </location>
</feature>
<feature type="compositionally biased region" description="Basic and acidic residues" evidence="2">
    <location>
        <begin position="169"/>
        <end position="183"/>
    </location>
</feature>
<dbReference type="Pfam" id="PF08265">
    <property type="entry name" value="YL1_C"/>
    <property type="match status" value="1"/>
</dbReference>
<organism evidence="4 5">
    <name type="scientific">Aspergillus sydowii CBS 593.65</name>
    <dbReference type="NCBI Taxonomy" id="1036612"/>
    <lineage>
        <taxon>Eukaryota</taxon>
        <taxon>Fungi</taxon>
        <taxon>Dikarya</taxon>
        <taxon>Ascomycota</taxon>
        <taxon>Pezizomycotina</taxon>
        <taxon>Eurotiomycetes</taxon>
        <taxon>Eurotiomycetidae</taxon>
        <taxon>Eurotiales</taxon>
        <taxon>Aspergillaceae</taxon>
        <taxon>Aspergillus</taxon>
        <taxon>Aspergillus subgen. Nidulantes</taxon>
    </lineage>
</organism>
<feature type="region of interest" description="Disordered" evidence="2">
    <location>
        <begin position="268"/>
        <end position="541"/>
    </location>
</feature>
<dbReference type="GeneID" id="63758369"/>
<evidence type="ECO:0000259" key="3">
    <source>
        <dbReference type="SMART" id="SM00993"/>
    </source>
</evidence>